<comment type="cofactor">
    <cofactor evidence="1">
        <name>Mg(2+)</name>
        <dbReference type="ChEBI" id="CHEBI:18420"/>
    </cofactor>
</comment>
<evidence type="ECO:0000256" key="16">
    <source>
        <dbReference type="NCBIfam" id="TIGR01389"/>
    </source>
</evidence>
<evidence type="ECO:0000256" key="13">
    <source>
        <dbReference type="ARBA" id="ARBA00023204"/>
    </source>
</evidence>
<feature type="domain" description="HRDC" evidence="17">
    <location>
        <begin position="513"/>
        <end position="593"/>
    </location>
</feature>
<evidence type="ECO:0000256" key="15">
    <source>
        <dbReference type="ARBA" id="ARBA00034617"/>
    </source>
</evidence>
<evidence type="ECO:0000256" key="9">
    <source>
        <dbReference type="ARBA" id="ARBA00022833"/>
    </source>
</evidence>
<dbReference type="CDD" id="cd17920">
    <property type="entry name" value="DEXHc_RecQ"/>
    <property type="match status" value="1"/>
</dbReference>
<dbReference type="Pfam" id="PF16124">
    <property type="entry name" value="RecQ_Zn_bind"/>
    <property type="match status" value="1"/>
</dbReference>
<dbReference type="GO" id="GO:0005524">
    <property type="term" value="F:ATP binding"/>
    <property type="evidence" value="ECO:0007669"/>
    <property type="project" value="UniProtKB-KW"/>
</dbReference>
<dbReference type="GO" id="GO:0006281">
    <property type="term" value="P:DNA repair"/>
    <property type="evidence" value="ECO:0007669"/>
    <property type="project" value="UniProtKB-KW"/>
</dbReference>
<dbReference type="GO" id="GO:0016787">
    <property type="term" value="F:hydrolase activity"/>
    <property type="evidence" value="ECO:0007669"/>
    <property type="project" value="UniProtKB-KW"/>
</dbReference>
<dbReference type="CDD" id="cd18794">
    <property type="entry name" value="SF2_C_RecQ"/>
    <property type="match status" value="1"/>
</dbReference>
<dbReference type="PROSITE" id="PS51194">
    <property type="entry name" value="HELICASE_CTER"/>
    <property type="match status" value="1"/>
</dbReference>
<dbReference type="InterPro" id="IPR018982">
    <property type="entry name" value="RQC_domain"/>
</dbReference>
<dbReference type="Proteomes" id="UP000262939">
    <property type="component" value="Unassembled WGS sequence"/>
</dbReference>
<evidence type="ECO:0000256" key="7">
    <source>
        <dbReference type="ARBA" id="ARBA00022801"/>
    </source>
</evidence>
<dbReference type="InterPro" id="IPR036388">
    <property type="entry name" value="WH-like_DNA-bd_sf"/>
</dbReference>
<keyword evidence="4" id="KW-0479">Metal-binding</keyword>
<keyword evidence="5" id="KW-0547">Nucleotide-binding</keyword>
<dbReference type="Gene3D" id="1.10.10.10">
    <property type="entry name" value="Winged helix-like DNA-binding domain superfamily/Winged helix DNA-binding domain"/>
    <property type="match status" value="1"/>
</dbReference>
<keyword evidence="21" id="KW-1185">Reference proteome</keyword>
<dbReference type="FunFam" id="3.40.50.300:FF:000296">
    <property type="entry name" value="ATP-dependent DNA helicase RecQ"/>
    <property type="match status" value="1"/>
</dbReference>
<evidence type="ECO:0000259" key="19">
    <source>
        <dbReference type="PROSITE" id="PS51194"/>
    </source>
</evidence>
<dbReference type="PANTHER" id="PTHR13710:SF105">
    <property type="entry name" value="ATP-DEPENDENT DNA HELICASE Q1"/>
    <property type="match status" value="1"/>
</dbReference>
<dbReference type="InterPro" id="IPR004589">
    <property type="entry name" value="DNA_helicase_ATP-dep_RecQ"/>
</dbReference>
<dbReference type="OrthoDB" id="9763310at2"/>
<dbReference type="NCBIfam" id="TIGR01389">
    <property type="entry name" value="recQ"/>
    <property type="match status" value="1"/>
</dbReference>
<dbReference type="PANTHER" id="PTHR13710">
    <property type="entry name" value="DNA HELICASE RECQ FAMILY MEMBER"/>
    <property type="match status" value="1"/>
</dbReference>
<comment type="similarity">
    <text evidence="3">Belongs to the helicase family. RecQ subfamily.</text>
</comment>
<dbReference type="GO" id="GO:0009378">
    <property type="term" value="F:four-way junction helicase activity"/>
    <property type="evidence" value="ECO:0007669"/>
    <property type="project" value="TreeGrafter"/>
</dbReference>
<dbReference type="GO" id="GO:0009432">
    <property type="term" value="P:SOS response"/>
    <property type="evidence" value="ECO:0007669"/>
    <property type="project" value="UniProtKB-UniRule"/>
</dbReference>
<dbReference type="SMART" id="SM00956">
    <property type="entry name" value="RQC"/>
    <property type="match status" value="1"/>
</dbReference>
<comment type="catalytic activity">
    <reaction evidence="15">
        <text>Couples ATP hydrolysis with the unwinding of duplex DNA by translocating in the 3'-5' direction.</text>
        <dbReference type="EC" id="5.6.2.4"/>
    </reaction>
</comment>
<dbReference type="EC" id="5.6.2.4" evidence="16"/>
<dbReference type="InterPro" id="IPR027417">
    <property type="entry name" value="P-loop_NTPase"/>
</dbReference>
<comment type="caution">
    <text evidence="20">The sequence shown here is derived from an EMBL/GenBank/DDBJ whole genome shotgun (WGS) entry which is preliminary data.</text>
</comment>
<dbReference type="SUPFAM" id="SSF46785">
    <property type="entry name" value="Winged helix' DNA-binding domain"/>
    <property type="match status" value="1"/>
</dbReference>
<dbReference type="GO" id="GO:0006260">
    <property type="term" value="P:DNA replication"/>
    <property type="evidence" value="ECO:0007669"/>
    <property type="project" value="InterPro"/>
</dbReference>
<evidence type="ECO:0000313" key="20">
    <source>
        <dbReference type="EMBL" id="RFU66055.1"/>
    </source>
</evidence>
<keyword evidence="11" id="KW-0238">DNA-binding</keyword>
<feature type="domain" description="Helicase ATP-binding" evidence="18">
    <location>
        <begin position="26"/>
        <end position="195"/>
    </location>
</feature>
<keyword evidence="12" id="KW-0233">DNA recombination</keyword>
<evidence type="ECO:0000256" key="1">
    <source>
        <dbReference type="ARBA" id="ARBA00001946"/>
    </source>
</evidence>
<dbReference type="Pfam" id="PF00570">
    <property type="entry name" value="HRDC"/>
    <property type="match status" value="1"/>
</dbReference>
<protein>
    <recommendedName>
        <fullName evidence="16">DNA helicase RecQ</fullName>
        <ecNumber evidence="16">5.6.2.4</ecNumber>
    </recommendedName>
</protein>
<dbReference type="Pfam" id="PF00271">
    <property type="entry name" value="Helicase_C"/>
    <property type="match status" value="1"/>
</dbReference>
<evidence type="ECO:0000259" key="17">
    <source>
        <dbReference type="PROSITE" id="PS50967"/>
    </source>
</evidence>
<dbReference type="AlphaFoldDB" id="A0A372LIB8"/>
<keyword evidence="14" id="KW-0413">Isomerase</keyword>
<dbReference type="InterPro" id="IPR011545">
    <property type="entry name" value="DEAD/DEAH_box_helicase_dom"/>
</dbReference>
<dbReference type="InterPro" id="IPR014001">
    <property type="entry name" value="Helicase_ATP-bd"/>
</dbReference>
<dbReference type="InterPro" id="IPR044876">
    <property type="entry name" value="HRDC_dom_sf"/>
</dbReference>
<dbReference type="InterPro" id="IPR010997">
    <property type="entry name" value="HRDC-like_sf"/>
</dbReference>
<reference evidence="20 21" key="1">
    <citation type="submission" date="2018-08" db="EMBL/GenBank/DDBJ databases">
        <title>Bacillus chawlae sp. nov., Bacillus glennii sp. nov., and Bacillus saganii sp. nov. Isolated from the Vehicle Assembly Building at Kennedy Space Center where the Viking Spacecraft were Assembled.</title>
        <authorList>
            <person name="Seuylemezian A."/>
            <person name="Vaishampayan P."/>
        </authorList>
    </citation>
    <scope>NUCLEOTIDE SEQUENCE [LARGE SCALE GENOMIC DNA]</scope>
    <source>
        <strain evidence="20 21">V44-8</strain>
    </source>
</reference>
<evidence type="ECO:0000256" key="5">
    <source>
        <dbReference type="ARBA" id="ARBA00022741"/>
    </source>
</evidence>
<evidence type="ECO:0000256" key="6">
    <source>
        <dbReference type="ARBA" id="ARBA00022763"/>
    </source>
</evidence>
<dbReference type="Gene3D" id="1.10.150.80">
    <property type="entry name" value="HRDC domain"/>
    <property type="match status" value="1"/>
</dbReference>
<dbReference type="Gene3D" id="3.40.50.300">
    <property type="entry name" value="P-loop containing nucleotide triphosphate hydrolases"/>
    <property type="match status" value="2"/>
</dbReference>
<dbReference type="GO" id="GO:0043138">
    <property type="term" value="F:3'-5' DNA helicase activity"/>
    <property type="evidence" value="ECO:0007669"/>
    <property type="project" value="UniProtKB-EC"/>
</dbReference>
<dbReference type="GO" id="GO:0005737">
    <property type="term" value="C:cytoplasm"/>
    <property type="evidence" value="ECO:0007669"/>
    <property type="project" value="TreeGrafter"/>
</dbReference>
<dbReference type="Pfam" id="PF00270">
    <property type="entry name" value="DEAD"/>
    <property type="match status" value="1"/>
</dbReference>
<evidence type="ECO:0000256" key="2">
    <source>
        <dbReference type="ARBA" id="ARBA00001947"/>
    </source>
</evidence>
<dbReference type="SUPFAM" id="SSF47819">
    <property type="entry name" value="HRDC-like"/>
    <property type="match status" value="1"/>
</dbReference>
<keyword evidence="10" id="KW-0067">ATP-binding</keyword>
<evidence type="ECO:0000313" key="21">
    <source>
        <dbReference type="Proteomes" id="UP000262939"/>
    </source>
</evidence>
<feature type="domain" description="Helicase C-terminal" evidence="19">
    <location>
        <begin position="219"/>
        <end position="363"/>
    </location>
</feature>
<gene>
    <name evidence="20" type="primary">recQ</name>
    <name evidence="20" type="ORF">D0466_05520</name>
</gene>
<evidence type="ECO:0000256" key="12">
    <source>
        <dbReference type="ARBA" id="ARBA00023172"/>
    </source>
</evidence>
<comment type="cofactor">
    <cofactor evidence="2">
        <name>Zn(2+)</name>
        <dbReference type="ChEBI" id="CHEBI:29105"/>
    </cofactor>
</comment>
<dbReference type="GO" id="GO:0043590">
    <property type="term" value="C:bacterial nucleoid"/>
    <property type="evidence" value="ECO:0007669"/>
    <property type="project" value="TreeGrafter"/>
</dbReference>
<name>A0A372LIB8_9BACI</name>
<dbReference type="GO" id="GO:0046872">
    <property type="term" value="F:metal ion binding"/>
    <property type="evidence" value="ECO:0007669"/>
    <property type="project" value="UniProtKB-KW"/>
</dbReference>
<dbReference type="GO" id="GO:0006310">
    <property type="term" value="P:DNA recombination"/>
    <property type="evidence" value="ECO:0007669"/>
    <property type="project" value="UniProtKB-UniRule"/>
</dbReference>
<dbReference type="InterPro" id="IPR032284">
    <property type="entry name" value="RecQ_Zn-bd"/>
</dbReference>
<dbReference type="InterPro" id="IPR002121">
    <property type="entry name" value="HRDC_dom"/>
</dbReference>
<dbReference type="PROSITE" id="PS51192">
    <property type="entry name" value="HELICASE_ATP_BIND_1"/>
    <property type="match status" value="1"/>
</dbReference>
<dbReference type="RefSeq" id="WP_117322222.1">
    <property type="nucleotide sequence ID" value="NZ_QVTD01000003.1"/>
</dbReference>
<dbReference type="SMART" id="SM00341">
    <property type="entry name" value="HRDC"/>
    <property type="match status" value="1"/>
</dbReference>
<evidence type="ECO:0000256" key="11">
    <source>
        <dbReference type="ARBA" id="ARBA00023125"/>
    </source>
</evidence>
<dbReference type="Pfam" id="PF09382">
    <property type="entry name" value="RQC"/>
    <property type="match status" value="1"/>
</dbReference>
<dbReference type="InterPro" id="IPR001650">
    <property type="entry name" value="Helicase_C-like"/>
</dbReference>
<evidence type="ECO:0000256" key="10">
    <source>
        <dbReference type="ARBA" id="ARBA00022840"/>
    </source>
</evidence>
<dbReference type="NCBIfam" id="TIGR00614">
    <property type="entry name" value="recQ_fam"/>
    <property type="match status" value="1"/>
</dbReference>
<keyword evidence="8 20" id="KW-0347">Helicase</keyword>
<evidence type="ECO:0000256" key="14">
    <source>
        <dbReference type="ARBA" id="ARBA00023235"/>
    </source>
</evidence>
<dbReference type="GO" id="GO:0003677">
    <property type="term" value="F:DNA binding"/>
    <property type="evidence" value="ECO:0007669"/>
    <property type="project" value="UniProtKB-KW"/>
</dbReference>
<dbReference type="SUPFAM" id="SSF52540">
    <property type="entry name" value="P-loop containing nucleoside triphosphate hydrolases"/>
    <property type="match status" value="1"/>
</dbReference>
<evidence type="ECO:0000256" key="8">
    <source>
        <dbReference type="ARBA" id="ARBA00022806"/>
    </source>
</evidence>
<sequence>MLEQARQYLKQYFGYDSFRSGQEAIIQSVLNGTNTAGIMPTGGGKSLCYQIPALIFPAVTLVISPLISLMKDQVDTLLQNGIPAAFLNSSLSAQEADKRMGDAKKGAYKLLYIAPERLENRFFLESLKELDISLVAIDEAHCISQWGHDFRPSYLKIQALVDRLPSKPVILGLTATATTAVQHDICRSLGISGDDVVSTGFSRDNLFFSVVKGTNKSTYLKNYLARNNNESGIIYAATRKEVDSLYTLLTKKGIKAGRYHAGMNETDRSMQQDAFLQDDLAVMVATNAFGMGIDKSNVRFVIHYQTPKNMESYYQEAGRAGRDGLQSECILLYSPQDLQIQRFLIDQSDSPESRKEQELKKLNLMKDFCHTEGCLQAFILKYFGQADADDCGHCENCLDERASHDVTVEAQMVLSCIVRMGERFGKTLVSQVLAGSKNKKIEDFGFQKMTTYGIMRQQSAKSIADFIDFLTAREYIEMSGGQFPVLKITQEGKNVLIGKENVLRRETITIQAMVEDDTLFEQLRALRREIARAEGIPPFIVFSDATLKDMSARIPRSEAEFLEVKGVGKQKQERYGKQFLKAIEDYMHNTGKAGEPKMPAAAVHESME</sequence>
<dbReference type="FunFam" id="1.10.150.80:FF:000002">
    <property type="entry name" value="ATP-dependent DNA helicase RecQ"/>
    <property type="match status" value="1"/>
</dbReference>
<keyword evidence="6" id="KW-0227">DNA damage</keyword>
<dbReference type="SMART" id="SM00487">
    <property type="entry name" value="DEXDc"/>
    <property type="match status" value="1"/>
</dbReference>
<evidence type="ECO:0000256" key="3">
    <source>
        <dbReference type="ARBA" id="ARBA00005446"/>
    </source>
</evidence>
<keyword evidence="7 20" id="KW-0378">Hydrolase</keyword>
<dbReference type="EMBL" id="QVTD01000003">
    <property type="protein sequence ID" value="RFU66055.1"/>
    <property type="molecule type" value="Genomic_DNA"/>
</dbReference>
<dbReference type="InterPro" id="IPR036390">
    <property type="entry name" value="WH_DNA-bd_sf"/>
</dbReference>
<dbReference type="GO" id="GO:0030894">
    <property type="term" value="C:replisome"/>
    <property type="evidence" value="ECO:0007669"/>
    <property type="project" value="TreeGrafter"/>
</dbReference>
<keyword evidence="9" id="KW-0862">Zinc</keyword>
<evidence type="ECO:0000259" key="18">
    <source>
        <dbReference type="PROSITE" id="PS51192"/>
    </source>
</evidence>
<dbReference type="InterPro" id="IPR006293">
    <property type="entry name" value="DNA_helicase_ATP-dep_RecQ_bac"/>
</dbReference>
<dbReference type="PROSITE" id="PS50967">
    <property type="entry name" value="HRDC"/>
    <property type="match status" value="1"/>
</dbReference>
<evidence type="ECO:0000256" key="4">
    <source>
        <dbReference type="ARBA" id="ARBA00022723"/>
    </source>
</evidence>
<proteinExistence type="inferred from homology"/>
<keyword evidence="13" id="KW-0234">DNA repair</keyword>
<accession>A0A372LIB8</accession>
<organism evidence="20 21">
    <name type="scientific">Peribacillus glennii</name>
    <dbReference type="NCBI Taxonomy" id="2303991"/>
    <lineage>
        <taxon>Bacteria</taxon>
        <taxon>Bacillati</taxon>
        <taxon>Bacillota</taxon>
        <taxon>Bacilli</taxon>
        <taxon>Bacillales</taxon>
        <taxon>Bacillaceae</taxon>
        <taxon>Peribacillus</taxon>
    </lineage>
</organism>
<dbReference type="SMART" id="SM00490">
    <property type="entry name" value="HELICc"/>
    <property type="match status" value="1"/>
</dbReference>